<feature type="binding site" description="covalent" evidence="9">
    <location>
        <position position="84"/>
    </location>
    <ligand>
        <name>heme c</name>
        <dbReference type="ChEBI" id="CHEBI:61717"/>
    </ligand>
</feature>
<keyword evidence="4 10" id="KW-0812">Transmembrane</keyword>
<dbReference type="GO" id="GO:0016020">
    <property type="term" value="C:membrane"/>
    <property type="evidence" value="ECO:0007669"/>
    <property type="project" value="UniProtKB-SubCell"/>
</dbReference>
<evidence type="ECO:0000313" key="14">
    <source>
        <dbReference type="Proteomes" id="UP000094622"/>
    </source>
</evidence>
<evidence type="ECO:0000256" key="7">
    <source>
        <dbReference type="ARBA" id="ARBA00023004"/>
    </source>
</evidence>
<evidence type="ECO:0000256" key="5">
    <source>
        <dbReference type="ARBA" id="ARBA00022723"/>
    </source>
</evidence>
<dbReference type="PATRIC" id="fig|1439726.3.peg.1141"/>
<accession>A0A1E3H5J4</accession>
<feature type="transmembrane region" description="Helical" evidence="10">
    <location>
        <begin position="271"/>
        <end position="289"/>
    </location>
</feature>
<sequence>MKGQFMKSTIIRLAVASALGLGAAGLAQAAEEEHAAEGGEAHAVHYPLKKPEYVDWTFAGVFGKYDQGQLQRGFKVYREVCSACHGLSRVAFRTLGSEHGPGFSEAQVKSLAAEYEVTNADPDEAGDMFQRPAEPKDFIPSPYPNDLAAAASNGGAVPPDLSLITKSRAVERGLPWFIFDMFLPYQEQGADYLHALLTGYEEPPEGVEVPEGTYYNPYFIAGMSLKMPPPISDDQVEYTDGTPQTVDQYSRDVAAFLMWAAEPHLVERKSMGFKVMIFLAIFAGLLYITKRRIWEAAH</sequence>
<keyword evidence="7 9" id="KW-0408">Iron</keyword>
<evidence type="ECO:0000256" key="2">
    <source>
        <dbReference type="ARBA" id="ARBA00016165"/>
    </source>
</evidence>
<comment type="caution">
    <text evidence="13">The sequence shown here is derived from an EMBL/GenBank/DDBJ whole genome shotgun (WGS) entry which is preliminary data.</text>
</comment>
<name>A0A1E3H5J4_9HYPH</name>
<dbReference type="PRINTS" id="PR00603">
    <property type="entry name" value="CYTOCHROMEC1"/>
</dbReference>
<evidence type="ECO:0000256" key="3">
    <source>
        <dbReference type="ARBA" id="ARBA00022617"/>
    </source>
</evidence>
<dbReference type="GO" id="GO:0046872">
    <property type="term" value="F:metal ion binding"/>
    <property type="evidence" value="ECO:0007669"/>
    <property type="project" value="UniProtKB-KW"/>
</dbReference>
<feature type="signal peptide" evidence="11">
    <location>
        <begin position="1"/>
        <end position="29"/>
    </location>
</feature>
<protein>
    <recommendedName>
        <fullName evidence="2">Cytochrome c1</fullName>
    </recommendedName>
</protein>
<dbReference type="Gene3D" id="1.10.760.10">
    <property type="entry name" value="Cytochrome c-like domain"/>
    <property type="match status" value="1"/>
</dbReference>
<keyword evidence="8 10" id="KW-0472">Membrane</keyword>
<evidence type="ECO:0000256" key="1">
    <source>
        <dbReference type="ARBA" id="ARBA00004370"/>
    </source>
</evidence>
<dbReference type="InterPro" id="IPR009056">
    <property type="entry name" value="Cyt_c-like_dom"/>
</dbReference>
<keyword evidence="3 9" id="KW-0349">Heme</keyword>
<comment type="cofactor">
    <cofactor evidence="9">
        <name>heme c</name>
        <dbReference type="ChEBI" id="CHEBI:61717"/>
    </cofactor>
    <text evidence="9">Binds 1 heme c group covalently per subunit.</text>
</comment>
<keyword evidence="5 9" id="KW-0479">Metal-binding</keyword>
<dbReference type="Pfam" id="PF02167">
    <property type="entry name" value="Cytochrom_C1"/>
    <property type="match status" value="1"/>
</dbReference>
<proteinExistence type="predicted"/>
<organism evidence="13 14">
    <name type="scientific">Methylobrevis pamukkalensis</name>
    <dbReference type="NCBI Taxonomy" id="1439726"/>
    <lineage>
        <taxon>Bacteria</taxon>
        <taxon>Pseudomonadati</taxon>
        <taxon>Pseudomonadota</taxon>
        <taxon>Alphaproteobacteria</taxon>
        <taxon>Hyphomicrobiales</taxon>
        <taxon>Pleomorphomonadaceae</taxon>
        <taxon>Methylobrevis</taxon>
    </lineage>
</organism>
<dbReference type="AlphaFoldDB" id="A0A1E3H5J4"/>
<evidence type="ECO:0000256" key="8">
    <source>
        <dbReference type="ARBA" id="ARBA00023136"/>
    </source>
</evidence>
<comment type="subcellular location">
    <subcellularLocation>
        <location evidence="1">Membrane</location>
    </subcellularLocation>
</comment>
<dbReference type="SUPFAM" id="SSF46626">
    <property type="entry name" value="Cytochrome c"/>
    <property type="match status" value="1"/>
</dbReference>
<evidence type="ECO:0000256" key="11">
    <source>
        <dbReference type="SAM" id="SignalP"/>
    </source>
</evidence>
<evidence type="ECO:0000256" key="6">
    <source>
        <dbReference type="ARBA" id="ARBA00022989"/>
    </source>
</evidence>
<keyword evidence="6 10" id="KW-1133">Transmembrane helix</keyword>
<keyword evidence="14" id="KW-1185">Reference proteome</keyword>
<feature type="binding site" description="covalent" evidence="9">
    <location>
        <position position="81"/>
    </location>
    <ligand>
        <name>heme c</name>
        <dbReference type="ChEBI" id="CHEBI:61717"/>
    </ligand>
</feature>
<dbReference type="InterPro" id="IPR002326">
    <property type="entry name" value="Cyt_c1"/>
</dbReference>
<dbReference type="EMBL" id="MCRJ01000018">
    <property type="protein sequence ID" value="ODN71582.1"/>
    <property type="molecule type" value="Genomic_DNA"/>
</dbReference>
<keyword evidence="11" id="KW-0732">Signal</keyword>
<feature type="chain" id="PRO_5009128917" description="Cytochrome c1" evidence="11">
    <location>
        <begin position="30"/>
        <end position="298"/>
    </location>
</feature>
<reference evidence="13 14" key="1">
    <citation type="submission" date="2016-07" db="EMBL/GenBank/DDBJ databases">
        <title>Draft Genome Sequence of Methylobrevis pamukkalensis PK2.</title>
        <authorList>
            <person name="Vasilenko O.V."/>
            <person name="Doronina N.V."/>
            <person name="Shmareva M.N."/>
            <person name="Tarlachkov S.V."/>
            <person name="Mustakhimov I."/>
            <person name="Trotsenko Y.A."/>
        </authorList>
    </citation>
    <scope>NUCLEOTIDE SEQUENCE [LARGE SCALE GENOMIC DNA]</scope>
    <source>
        <strain evidence="13 14">PK2</strain>
    </source>
</reference>
<dbReference type="Gene3D" id="1.20.5.100">
    <property type="entry name" value="Cytochrome c1, transmembrane anchor, C-terminal"/>
    <property type="match status" value="1"/>
</dbReference>
<dbReference type="GO" id="GO:0020037">
    <property type="term" value="F:heme binding"/>
    <property type="evidence" value="ECO:0007669"/>
    <property type="project" value="InterPro"/>
</dbReference>
<evidence type="ECO:0000256" key="4">
    <source>
        <dbReference type="ARBA" id="ARBA00022692"/>
    </source>
</evidence>
<feature type="binding site" description="covalent" evidence="9">
    <location>
        <position position="227"/>
    </location>
    <ligand>
        <name>heme c</name>
        <dbReference type="ChEBI" id="CHEBI:61717"/>
    </ligand>
</feature>
<dbReference type="InterPro" id="IPR036909">
    <property type="entry name" value="Cyt_c-like_dom_sf"/>
</dbReference>
<dbReference type="PANTHER" id="PTHR10266">
    <property type="entry name" value="CYTOCHROME C1"/>
    <property type="match status" value="1"/>
</dbReference>
<dbReference type="Proteomes" id="UP000094622">
    <property type="component" value="Unassembled WGS sequence"/>
</dbReference>
<dbReference type="PANTHER" id="PTHR10266:SF3">
    <property type="entry name" value="CYTOCHROME C1, HEME PROTEIN, MITOCHONDRIAL"/>
    <property type="match status" value="1"/>
</dbReference>
<feature type="binding site" description="covalent" evidence="9">
    <location>
        <position position="85"/>
    </location>
    <ligand>
        <name>heme c</name>
        <dbReference type="ChEBI" id="CHEBI:61717"/>
    </ligand>
</feature>
<gene>
    <name evidence="13" type="primary">fbcH_1</name>
    <name evidence="13" type="ORF">A6302_01095</name>
</gene>
<dbReference type="GO" id="GO:0009055">
    <property type="term" value="F:electron transfer activity"/>
    <property type="evidence" value="ECO:0007669"/>
    <property type="project" value="InterPro"/>
</dbReference>
<feature type="domain" description="Cytochrome c" evidence="12">
    <location>
        <begin position="68"/>
        <end position="261"/>
    </location>
</feature>
<evidence type="ECO:0000256" key="10">
    <source>
        <dbReference type="SAM" id="Phobius"/>
    </source>
</evidence>
<evidence type="ECO:0000259" key="12">
    <source>
        <dbReference type="PROSITE" id="PS51007"/>
    </source>
</evidence>
<evidence type="ECO:0000256" key="9">
    <source>
        <dbReference type="PIRSR" id="PIRSR602326-1"/>
    </source>
</evidence>
<dbReference type="PROSITE" id="PS51007">
    <property type="entry name" value="CYTC"/>
    <property type="match status" value="1"/>
</dbReference>
<evidence type="ECO:0000313" key="13">
    <source>
        <dbReference type="EMBL" id="ODN71582.1"/>
    </source>
</evidence>